<feature type="domain" description="Protein UNC80 C-terminal" evidence="2">
    <location>
        <begin position="295"/>
        <end position="387"/>
    </location>
</feature>
<keyword evidence="3" id="KW-1185">Reference proteome</keyword>
<dbReference type="PANTHER" id="PTHR31781:SF1">
    <property type="entry name" value="PROTEIN UNC-80 HOMOLOG"/>
    <property type="match status" value="1"/>
</dbReference>
<evidence type="ECO:0000313" key="3">
    <source>
        <dbReference type="Proteomes" id="UP000095287"/>
    </source>
</evidence>
<dbReference type="GO" id="GO:0030424">
    <property type="term" value="C:axon"/>
    <property type="evidence" value="ECO:0007669"/>
    <property type="project" value="TreeGrafter"/>
</dbReference>
<dbReference type="Pfam" id="PF20262">
    <property type="entry name" value="UNC80_C"/>
    <property type="match status" value="2"/>
</dbReference>
<dbReference type="GO" id="GO:0034703">
    <property type="term" value="C:cation channel complex"/>
    <property type="evidence" value="ECO:0007669"/>
    <property type="project" value="TreeGrafter"/>
</dbReference>
<reference evidence="4" key="1">
    <citation type="submission" date="2016-11" db="UniProtKB">
        <authorList>
            <consortium name="WormBaseParasite"/>
        </authorList>
    </citation>
    <scope>IDENTIFICATION</scope>
</reference>
<dbReference type="Proteomes" id="UP000095287">
    <property type="component" value="Unplaced"/>
</dbReference>
<feature type="transmembrane region" description="Helical" evidence="1">
    <location>
        <begin position="68"/>
        <end position="93"/>
    </location>
</feature>
<proteinExistence type="predicted"/>
<dbReference type="GO" id="GO:0005261">
    <property type="term" value="F:monoatomic cation channel activity"/>
    <property type="evidence" value="ECO:0007669"/>
    <property type="project" value="TreeGrafter"/>
</dbReference>
<keyword evidence="1" id="KW-1133">Transmembrane helix</keyword>
<dbReference type="InterPro" id="IPR046460">
    <property type="entry name" value="UNC80_C"/>
</dbReference>
<evidence type="ECO:0000259" key="2">
    <source>
        <dbReference type="Pfam" id="PF20262"/>
    </source>
</evidence>
<protein>
    <submittedName>
        <fullName evidence="4">Protein unc-80 homolog</fullName>
    </submittedName>
</protein>
<feature type="domain" description="Protein UNC80 C-terminal" evidence="2">
    <location>
        <begin position="1"/>
        <end position="292"/>
    </location>
</feature>
<keyword evidence="1" id="KW-0812">Transmembrane</keyword>
<sequence>MYFGEMGEQLKAIDAMHKFVWVNLISDMFSKMENAFMFGDLHLFINVINGVMIIHCEDILLLRRCMATYLNIAIHFNTLFASQGFFLIMPTILRCYSQRQTNRLFCQTVEYMCKQFYILHRKPFLLQMCGSIANLIDNNNNDLEINAMKIKAKYFFQLCNAMENMNNMSDPLDILALVDHPKPLKALDLCYRDDPNTFCLLTDVMASCVTVCAFAPDSRRSHQMLLVMHAVLPHFIEHLERETAKQNNAPSAVKHEINVYSTLCVEMKALVNSCEVLARGPTRTFDIVNSETKKTTTQWDQIDNSEMQKETFRRPRDTLLLLCATFIEKAGPRLKELTKLASALEHVKIPELMDHKCHVKLSDVALSLLKVAPYDLNTMGCVGLQNLLSVCKRMGETQQSLA</sequence>
<accession>A0A1I8AAC8</accession>
<evidence type="ECO:0000256" key="1">
    <source>
        <dbReference type="SAM" id="Phobius"/>
    </source>
</evidence>
<dbReference type="AlphaFoldDB" id="A0A1I8AAC8"/>
<dbReference type="GO" id="GO:0055080">
    <property type="term" value="P:monoatomic cation homeostasis"/>
    <property type="evidence" value="ECO:0007669"/>
    <property type="project" value="TreeGrafter"/>
</dbReference>
<name>A0A1I8AAC8_9BILA</name>
<feature type="transmembrane region" description="Helical" evidence="1">
    <location>
        <begin position="35"/>
        <end position="56"/>
    </location>
</feature>
<dbReference type="WBParaSite" id="L893_g3870.t4">
    <property type="protein sequence ID" value="L893_g3870.t4"/>
    <property type="gene ID" value="L893_g3870"/>
</dbReference>
<organism evidence="3 4">
    <name type="scientific">Steinernema glaseri</name>
    <dbReference type="NCBI Taxonomy" id="37863"/>
    <lineage>
        <taxon>Eukaryota</taxon>
        <taxon>Metazoa</taxon>
        <taxon>Ecdysozoa</taxon>
        <taxon>Nematoda</taxon>
        <taxon>Chromadorea</taxon>
        <taxon>Rhabditida</taxon>
        <taxon>Tylenchina</taxon>
        <taxon>Panagrolaimomorpha</taxon>
        <taxon>Strongyloidoidea</taxon>
        <taxon>Steinernematidae</taxon>
        <taxon>Steinernema</taxon>
    </lineage>
</organism>
<keyword evidence="1" id="KW-0472">Membrane</keyword>
<dbReference type="PANTHER" id="PTHR31781">
    <property type="entry name" value="UNC80"/>
    <property type="match status" value="1"/>
</dbReference>
<evidence type="ECO:0000313" key="4">
    <source>
        <dbReference type="WBParaSite" id="L893_g3870.t4"/>
    </source>
</evidence>